<name>A0ABS3WEB5_9BACL</name>
<dbReference type="InterPro" id="IPR002606">
    <property type="entry name" value="Riboflavin_kinase_bac"/>
</dbReference>
<comment type="pathway">
    <text evidence="2 14">Cofactor biosynthesis; FMN biosynthesis; FMN from riboflavin (ATP route): step 1/1.</text>
</comment>
<dbReference type="NCBIfam" id="NF004162">
    <property type="entry name" value="PRK05627.1-5"/>
    <property type="match status" value="1"/>
</dbReference>
<keyword evidence="7 14" id="KW-0547">Nucleotide-binding</keyword>
<evidence type="ECO:0000256" key="2">
    <source>
        <dbReference type="ARBA" id="ARBA00005201"/>
    </source>
</evidence>
<dbReference type="GO" id="GO:0003919">
    <property type="term" value="F:FMN adenylyltransferase activity"/>
    <property type="evidence" value="ECO:0007669"/>
    <property type="project" value="UniProtKB-EC"/>
</dbReference>
<dbReference type="RefSeq" id="WP_208849366.1">
    <property type="nucleotide sequence ID" value="NZ_JAGGDJ010000020.1"/>
</dbReference>
<keyword evidence="8 14" id="KW-0418">Kinase</keyword>
<dbReference type="CDD" id="cd02064">
    <property type="entry name" value="FAD_synthetase_N"/>
    <property type="match status" value="1"/>
</dbReference>
<gene>
    <name evidence="16" type="ORF">I8J29_20530</name>
</gene>
<dbReference type="InterPro" id="IPR014729">
    <property type="entry name" value="Rossmann-like_a/b/a_fold"/>
</dbReference>
<proteinExistence type="inferred from homology"/>
<dbReference type="Gene3D" id="3.40.50.620">
    <property type="entry name" value="HUPs"/>
    <property type="match status" value="1"/>
</dbReference>
<evidence type="ECO:0000256" key="8">
    <source>
        <dbReference type="ARBA" id="ARBA00022777"/>
    </source>
</evidence>
<keyword evidence="4 14" id="KW-0288">FMN</keyword>
<dbReference type="EC" id="2.7.1.26" evidence="14"/>
<dbReference type="EC" id="2.7.7.2" evidence="14"/>
<dbReference type="Proteomes" id="UP000670947">
    <property type="component" value="Unassembled WGS sequence"/>
</dbReference>
<keyword evidence="3 14" id="KW-0285">Flavoprotein</keyword>
<dbReference type="Pfam" id="PF01687">
    <property type="entry name" value="Flavokinase"/>
    <property type="match status" value="1"/>
</dbReference>
<keyword evidence="17" id="KW-1185">Reference proteome</keyword>
<comment type="catalytic activity">
    <reaction evidence="12 14">
        <text>riboflavin + ATP = FMN + ADP + H(+)</text>
        <dbReference type="Rhea" id="RHEA:14357"/>
        <dbReference type="ChEBI" id="CHEBI:15378"/>
        <dbReference type="ChEBI" id="CHEBI:30616"/>
        <dbReference type="ChEBI" id="CHEBI:57986"/>
        <dbReference type="ChEBI" id="CHEBI:58210"/>
        <dbReference type="ChEBI" id="CHEBI:456216"/>
        <dbReference type="EC" id="2.7.1.26"/>
    </reaction>
</comment>
<dbReference type="InterPro" id="IPR023465">
    <property type="entry name" value="Riboflavin_kinase_dom_sf"/>
</dbReference>
<evidence type="ECO:0000256" key="5">
    <source>
        <dbReference type="ARBA" id="ARBA00022679"/>
    </source>
</evidence>
<evidence type="ECO:0000256" key="9">
    <source>
        <dbReference type="ARBA" id="ARBA00022827"/>
    </source>
</evidence>
<evidence type="ECO:0000256" key="11">
    <source>
        <dbReference type="ARBA" id="ARBA00023268"/>
    </source>
</evidence>
<keyword evidence="5 14" id="KW-0808">Transferase</keyword>
<evidence type="ECO:0000256" key="3">
    <source>
        <dbReference type="ARBA" id="ARBA00022630"/>
    </source>
</evidence>
<evidence type="ECO:0000256" key="13">
    <source>
        <dbReference type="ARBA" id="ARBA00049494"/>
    </source>
</evidence>
<evidence type="ECO:0000313" key="17">
    <source>
        <dbReference type="Proteomes" id="UP000670947"/>
    </source>
</evidence>
<evidence type="ECO:0000256" key="6">
    <source>
        <dbReference type="ARBA" id="ARBA00022695"/>
    </source>
</evidence>
<evidence type="ECO:0000256" key="4">
    <source>
        <dbReference type="ARBA" id="ARBA00022643"/>
    </source>
</evidence>
<dbReference type="Gene3D" id="2.40.30.30">
    <property type="entry name" value="Riboflavin kinase-like"/>
    <property type="match status" value="1"/>
</dbReference>
<sequence>MEIISVQYPIGESALARDASPKALAIGHFDGVHRGHQNVISHAMTCARAAGLQGAVMTFHPHPKEVLGRSPHYNASLTPLEDKLERFRRLGVDVVYIVQFDLDFAKVTPAEFVDDVLRPLRVRRAVVGFDFTFGARGAGKPETLWALGEPDIGVEIVEPFMQDGDKVSSTRIREALMNGRPEEAAELLGELYAVRGVVVQGEGRGRTIGFPTANIRQEDGFFVPRQGVYAIMAETEGRRYPGVLNIGVKPTFHDSLPEPVMEAHLFDFDGDLYGKTVTVQFVAFLRTEKKFGGVDELIAQIHADADQARTLLTAYNKK</sequence>
<comment type="caution">
    <text evidence="16">The sequence shown here is derived from an EMBL/GenBank/DDBJ whole genome shotgun (WGS) entry which is preliminary data.</text>
</comment>
<dbReference type="PANTHER" id="PTHR22749:SF6">
    <property type="entry name" value="RIBOFLAVIN KINASE"/>
    <property type="match status" value="1"/>
</dbReference>
<dbReference type="PANTHER" id="PTHR22749">
    <property type="entry name" value="RIBOFLAVIN KINASE/FMN ADENYLYLTRANSFERASE"/>
    <property type="match status" value="1"/>
</dbReference>
<comment type="catalytic activity">
    <reaction evidence="13 14">
        <text>FMN + ATP + H(+) = FAD + diphosphate</text>
        <dbReference type="Rhea" id="RHEA:17237"/>
        <dbReference type="ChEBI" id="CHEBI:15378"/>
        <dbReference type="ChEBI" id="CHEBI:30616"/>
        <dbReference type="ChEBI" id="CHEBI:33019"/>
        <dbReference type="ChEBI" id="CHEBI:57692"/>
        <dbReference type="ChEBI" id="CHEBI:58210"/>
        <dbReference type="EC" id="2.7.7.2"/>
    </reaction>
</comment>
<reference evidence="16 17" key="1">
    <citation type="submission" date="2021-03" db="EMBL/GenBank/DDBJ databases">
        <title>Paenibacillus artemisicola MWE-103 whole genome sequence.</title>
        <authorList>
            <person name="Ham Y.J."/>
        </authorList>
    </citation>
    <scope>NUCLEOTIDE SEQUENCE [LARGE SCALE GENOMIC DNA]</scope>
    <source>
        <strain evidence="16 17">MWE-103</strain>
    </source>
</reference>
<keyword evidence="10 14" id="KW-0067">ATP-binding</keyword>
<evidence type="ECO:0000256" key="12">
    <source>
        <dbReference type="ARBA" id="ARBA00047880"/>
    </source>
</evidence>
<dbReference type="InterPro" id="IPR023468">
    <property type="entry name" value="Riboflavin_kinase"/>
</dbReference>
<comment type="pathway">
    <text evidence="1 14">Cofactor biosynthesis; FAD biosynthesis; FAD from FMN: step 1/1.</text>
</comment>
<evidence type="ECO:0000256" key="7">
    <source>
        <dbReference type="ARBA" id="ARBA00022741"/>
    </source>
</evidence>
<dbReference type="PIRSF" id="PIRSF004491">
    <property type="entry name" value="FAD_Synth"/>
    <property type="match status" value="1"/>
</dbReference>
<comment type="similarity">
    <text evidence="14">Belongs to the ribF family.</text>
</comment>
<evidence type="ECO:0000256" key="14">
    <source>
        <dbReference type="PIRNR" id="PIRNR004491"/>
    </source>
</evidence>
<keyword evidence="11" id="KW-0511">Multifunctional enzyme</keyword>
<dbReference type="SMART" id="SM00904">
    <property type="entry name" value="Flavokinase"/>
    <property type="match status" value="1"/>
</dbReference>
<keyword evidence="6 14" id="KW-0548">Nucleotidyltransferase</keyword>
<dbReference type="NCBIfam" id="NF004160">
    <property type="entry name" value="PRK05627.1-3"/>
    <property type="match status" value="1"/>
</dbReference>
<dbReference type="GO" id="GO:0008531">
    <property type="term" value="F:riboflavin kinase activity"/>
    <property type="evidence" value="ECO:0007669"/>
    <property type="project" value="UniProtKB-EC"/>
</dbReference>
<dbReference type="NCBIfam" id="TIGR00083">
    <property type="entry name" value="ribF"/>
    <property type="match status" value="1"/>
</dbReference>
<evidence type="ECO:0000259" key="15">
    <source>
        <dbReference type="SMART" id="SM00904"/>
    </source>
</evidence>
<dbReference type="EMBL" id="JAGGDJ010000020">
    <property type="protein sequence ID" value="MBO7746607.1"/>
    <property type="molecule type" value="Genomic_DNA"/>
</dbReference>
<dbReference type="Pfam" id="PF06574">
    <property type="entry name" value="FAD_syn"/>
    <property type="match status" value="1"/>
</dbReference>
<evidence type="ECO:0000256" key="10">
    <source>
        <dbReference type="ARBA" id="ARBA00022840"/>
    </source>
</evidence>
<keyword evidence="9 14" id="KW-0274">FAD</keyword>
<organism evidence="16 17">
    <name type="scientific">Paenibacillus artemisiicola</name>
    <dbReference type="NCBI Taxonomy" id="1172618"/>
    <lineage>
        <taxon>Bacteria</taxon>
        <taxon>Bacillati</taxon>
        <taxon>Bacillota</taxon>
        <taxon>Bacilli</taxon>
        <taxon>Bacillales</taxon>
        <taxon>Paenibacillaceae</taxon>
        <taxon>Paenibacillus</taxon>
    </lineage>
</organism>
<dbReference type="SUPFAM" id="SSF82114">
    <property type="entry name" value="Riboflavin kinase-like"/>
    <property type="match status" value="1"/>
</dbReference>
<dbReference type="InterPro" id="IPR015865">
    <property type="entry name" value="Riboflavin_kinase_bac/euk"/>
</dbReference>
<dbReference type="SUPFAM" id="SSF52374">
    <property type="entry name" value="Nucleotidylyl transferase"/>
    <property type="match status" value="1"/>
</dbReference>
<evidence type="ECO:0000256" key="1">
    <source>
        <dbReference type="ARBA" id="ARBA00004726"/>
    </source>
</evidence>
<accession>A0ABS3WEB5</accession>
<evidence type="ECO:0000313" key="16">
    <source>
        <dbReference type="EMBL" id="MBO7746607.1"/>
    </source>
</evidence>
<protein>
    <recommendedName>
        <fullName evidence="14">Riboflavin biosynthesis protein</fullName>
    </recommendedName>
    <domain>
        <recommendedName>
            <fullName evidence="14">Riboflavin kinase</fullName>
            <ecNumber evidence="14">2.7.1.26</ecNumber>
        </recommendedName>
        <alternativeName>
            <fullName evidence="14">Flavokinase</fullName>
        </alternativeName>
    </domain>
    <domain>
        <recommendedName>
            <fullName evidence="14">FMN adenylyltransferase</fullName>
            <ecNumber evidence="14">2.7.7.2</ecNumber>
        </recommendedName>
        <alternativeName>
            <fullName evidence="14">FAD pyrophosphorylase</fullName>
        </alternativeName>
        <alternativeName>
            <fullName evidence="14">FAD synthase</fullName>
        </alternativeName>
    </domain>
</protein>
<feature type="domain" description="Riboflavin kinase" evidence="15">
    <location>
        <begin position="187"/>
        <end position="313"/>
    </location>
</feature>
<dbReference type="InterPro" id="IPR015864">
    <property type="entry name" value="FAD_synthase"/>
</dbReference>